<dbReference type="PANTHER" id="PTHR45641">
    <property type="entry name" value="TETRATRICOPEPTIDE REPEAT PROTEIN (AFU_ORTHOLOGUE AFUA_6G03870)"/>
    <property type="match status" value="1"/>
</dbReference>
<dbReference type="SUPFAM" id="SSF48452">
    <property type="entry name" value="TPR-like"/>
    <property type="match status" value="2"/>
</dbReference>
<evidence type="ECO:0000313" key="4">
    <source>
        <dbReference type="EMBL" id="EWC39836.1"/>
    </source>
</evidence>
<dbReference type="eggNOG" id="COG0457">
    <property type="taxonomic scope" value="Bacteria"/>
</dbReference>
<evidence type="ECO:0000256" key="1">
    <source>
        <dbReference type="ARBA" id="ARBA00022737"/>
    </source>
</evidence>
<organism evidence="4 5">
    <name type="scientific">Stutzerimonas stutzeri KOS6</name>
    <dbReference type="NCBI Taxonomy" id="1218352"/>
    <lineage>
        <taxon>Bacteria</taxon>
        <taxon>Pseudomonadati</taxon>
        <taxon>Pseudomonadota</taxon>
        <taxon>Gammaproteobacteria</taxon>
        <taxon>Pseudomonadales</taxon>
        <taxon>Pseudomonadaceae</taxon>
        <taxon>Stutzerimonas</taxon>
    </lineage>
</organism>
<sequence>MIDFRLKRQFSVSEGLSKALRSNHTRPLPTGHTKPNSRWQTLAIALLVTITGITSDPASATNTECQSLLRKRDLASAQSICNQELVAQQAAARNGKKTELEALARAHDNLGSLYMLRREHREAEAQYRASLAARQKAFGRNHHLQAISMLPLAEALTLQSKTAEAESLLLKALALRQSSLGSHSEAAAQTHHALGVFYTRTNASKAESSFRKEITILERLYPSGSPATAIAYNNLGILRQRAGQTDQAESYYRSAVRMLERTTPNDKRKLTGPLLNLATVLTEKKQYTAAKPLLLQLLNIRKQLQGPNAVGVADIHNRLGILHSRTGAMELAEAELRKALTVRENSLGSNHLLVAESCTNLGIFLMHRNRLKEALPLLRHAAAVTHSQTGPQSTQTATAWTNLEQLYGRLIQEATARN</sequence>
<proteinExistence type="predicted"/>
<dbReference type="SMART" id="SM00028">
    <property type="entry name" value="TPR"/>
    <property type="match status" value="6"/>
</dbReference>
<dbReference type="AlphaFoldDB" id="A0A061JK43"/>
<dbReference type="InterPro" id="IPR019734">
    <property type="entry name" value="TPR_rpt"/>
</dbReference>
<dbReference type="PANTHER" id="PTHR45641:SF19">
    <property type="entry name" value="NEPHROCYSTIN-3"/>
    <property type="match status" value="1"/>
</dbReference>
<feature type="repeat" description="TPR" evidence="3">
    <location>
        <begin position="229"/>
        <end position="262"/>
    </location>
</feature>
<evidence type="ECO:0000256" key="3">
    <source>
        <dbReference type="PROSITE-ProRule" id="PRU00339"/>
    </source>
</evidence>
<protein>
    <recommendedName>
        <fullName evidence="6">Tetratricopeptide repeat protein</fullName>
    </recommendedName>
</protein>
<keyword evidence="2 3" id="KW-0802">TPR repeat</keyword>
<gene>
    <name evidence="4" type="ORF">B597_018190</name>
</gene>
<dbReference type="Pfam" id="PF13424">
    <property type="entry name" value="TPR_12"/>
    <property type="match status" value="3"/>
</dbReference>
<dbReference type="Proteomes" id="UP000026923">
    <property type="component" value="Unassembled WGS sequence"/>
</dbReference>
<comment type="caution">
    <text evidence="4">The sequence shown here is derived from an EMBL/GenBank/DDBJ whole genome shotgun (WGS) entry which is preliminary data.</text>
</comment>
<evidence type="ECO:0000256" key="2">
    <source>
        <dbReference type="ARBA" id="ARBA00022803"/>
    </source>
</evidence>
<evidence type="ECO:0008006" key="6">
    <source>
        <dbReference type="Google" id="ProtNLM"/>
    </source>
</evidence>
<dbReference type="EMBL" id="AMCZ02000030">
    <property type="protein sequence ID" value="EWC39836.1"/>
    <property type="molecule type" value="Genomic_DNA"/>
</dbReference>
<dbReference type="InterPro" id="IPR011990">
    <property type="entry name" value="TPR-like_helical_dom_sf"/>
</dbReference>
<accession>A0A061JK43</accession>
<dbReference type="PROSITE" id="PS50005">
    <property type="entry name" value="TPR"/>
    <property type="match status" value="1"/>
</dbReference>
<evidence type="ECO:0000313" key="5">
    <source>
        <dbReference type="Proteomes" id="UP000026923"/>
    </source>
</evidence>
<reference evidence="4 5" key="1">
    <citation type="journal article" date="2013" name="Genome Announc.">
        <title>Draft Genome of the Nitrogen-Fixing Bacterium Pseudomonas stutzeri Strain KOS6 Isolated from Industrial Hydrocarbon Sludge.</title>
        <authorList>
            <person name="Grigoryeva T.V."/>
            <person name="Laikov A.V."/>
            <person name="Naumova R.P."/>
            <person name="Manolov A.I."/>
            <person name="Larin A.K."/>
            <person name="Karpova I.Y."/>
            <person name="Semashko T.A."/>
            <person name="Alexeev D.G."/>
            <person name="Kostryukova E.S."/>
            <person name="Muller R."/>
            <person name="Govorun V.M."/>
        </authorList>
    </citation>
    <scope>NUCLEOTIDE SEQUENCE [LARGE SCALE GENOMIC DNA]</scope>
    <source>
        <strain evidence="4 5">KOS6</strain>
    </source>
</reference>
<keyword evidence="1" id="KW-0677">Repeat</keyword>
<dbReference type="Pfam" id="PF13374">
    <property type="entry name" value="TPR_10"/>
    <property type="match status" value="1"/>
</dbReference>
<name>A0A061JK43_STUST</name>
<dbReference type="Gene3D" id="1.25.40.10">
    <property type="entry name" value="Tetratricopeptide repeat domain"/>
    <property type="match status" value="2"/>
</dbReference>
<dbReference type="HOGENOM" id="CLU_729312_0_0_6"/>